<dbReference type="KEGG" id="ccan:109689988"/>
<dbReference type="PANTHER" id="PTHR22573:SF60">
    <property type="entry name" value="PHOSPHOGLUCOMUTASE-1"/>
    <property type="match status" value="1"/>
</dbReference>
<feature type="non-terminal residue" evidence="1">
    <location>
        <position position="1"/>
    </location>
</feature>
<dbReference type="PANTHER" id="PTHR22573">
    <property type="entry name" value="PHOSPHOHEXOMUTASE FAMILY MEMBER"/>
    <property type="match status" value="1"/>
</dbReference>
<organism evidence="1">
    <name type="scientific">Castor canadensis</name>
    <name type="common">American beaver</name>
    <dbReference type="NCBI Taxonomy" id="51338"/>
    <lineage>
        <taxon>Eukaryota</taxon>
        <taxon>Metazoa</taxon>
        <taxon>Chordata</taxon>
        <taxon>Craniata</taxon>
        <taxon>Vertebrata</taxon>
        <taxon>Euteleostomi</taxon>
        <taxon>Mammalia</taxon>
        <taxon>Eutheria</taxon>
        <taxon>Euarchontoglires</taxon>
        <taxon>Glires</taxon>
        <taxon>Rodentia</taxon>
        <taxon>Castorimorpha</taxon>
        <taxon>Castoridae</taxon>
        <taxon>Castor</taxon>
    </lineage>
</organism>
<gene>
    <name evidence="1" type="primary">LOC109689988</name>
</gene>
<dbReference type="GO" id="GO:0005975">
    <property type="term" value="P:carbohydrate metabolic process"/>
    <property type="evidence" value="ECO:0007669"/>
    <property type="project" value="InterPro"/>
</dbReference>
<reference evidence="1" key="1">
    <citation type="submission" date="2025-08" db="UniProtKB">
        <authorList>
            <consortium name="RefSeq"/>
        </authorList>
    </citation>
    <scope>IDENTIFICATION</scope>
    <source>
        <tissue evidence="1">Leukocyte</tissue>
    </source>
</reference>
<name>A0A8B7V095_CASCN</name>
<dbReference type="GO" id="GO:0004614">
    <property type="term" value="F:phosphoglucomutase activity"/>
    <property type="evidence" value="ECO:0007669"/>
    <property type="project" value="InterPro"/>
</dbReference>
<dbReference type="InterPro" id="IPR045244">
    <property type="entry name" value="PGM"/>
</dbReference>
<sequence>TDSSQFASLQSPLLHTREKISTYLFQGLRLIFTDGSRIIFRLSGTGSAGATIRLYIDSYEKDVTKINQDPQVMLAPLISIALKVSQLQERTGRTAPTVIT</sequence>
<dbReference type="AlphaFoldDB" id="A0A8B7V095"/>
<dbReference type="InterPro" id="IPR036900">
    <property type="entry name" value="A-D-PHexomutase_C_sf"/>
</dbReference>
<dbReference type="GO" id="GO:0005829">
    <property type="term" value="C:cytosol"/>
    <property type="evidence" value="ECO:0007669"/>
    <property type="project" value="TreeGrafter"/>
</dbReference>
<dbReference type="Gene3D" id="3.30.310.50">
    <property type="entry name" value="Alpha-D-phosphohexomutase, C-terminal domain"/>
    <property type="match status" value="1"/>
</dbReference>
<dbReference type="SUPFAM" id="SSF55957">
    <property type="entry name" value="Phosphoglucomutase, C-terminal domain"/>
    <property type="match status" value="1"/>
</dbReference>
<dbReference type="OrthoDB" id="2291at2759"/>
<evidence type="ECO:0000313" key="1">
    <source>
        <dbReference type="RefSeq" id="XP_020024667.1"/>
    </source>
</evidence>
<accession>A0A8B7V095</accession>
<dbReference type="Pfam" id="PF24947">
    <property type="entry name" value="PGM1_C_vert_fung"/>
    <property type="match status" value="1"/>
</dbReference>
<proteinExistence type="predicted"/>
<dbReference type="RefSeq" id="XP_020024667.1">
    <property type="nucleotide sequence ID" value="XM_020169078.1"/>
</dbReference>
<protein>
    <submittedName>
        <fullName evidence="1">Phosphoglucomutase-1-like</fullName>
    </submittedName>
</protein>